<dbReference type="InterPro" id="IPR008893">
    <property type="entry name" value="WGR_domain"/>
</dbReference>
<sequence length="75" mass="8800">MLPLPRRFETAHRYYVLCCSRDLWGELVVSRYWGGKDNQRGQQRHEVVANVAMAEQRVTALARQRQQHGYREVAG</sequence>
<feature type="domain" description="WGR" evidence="1">
    <location>
        <begin position="10"/>
        <end position="73"/>
    </location>
</feature>
<organism evidence="2 3">
    <name type="scientific">Dechloromonas hankyongensis</name>
    <dbReference type="NCBI Taxonomy" id="2908002"/>
    <lineage>
        <taxon>Bacteria</taxon>
        <taxon>Pseudomonadati</taxon>
        <taxon>Pseudomonadota</taxon>
        <taxon>Betaproteobacteria</taxon>
        <taxon>Rhodocyclales</taxon>
        <taxon>Azonexaceae</taxon>
        <taxon>Dechloromonas</taxon>
    </lineage>
</organism>
<name>A0ABS9K6D7_9RHOO</name>
<dbReference type="RefSeq" id="WP_275712100.1">
    <property type="nucleotide sequence ID" value="NZ_JAKLTN010000004.1"/>
</dbReference>
<dbReference type="CDD" id="cd07996">
    <property type="entry name" value="WGR_MMR_like"/>
    <property type="match status" value="1"/>
</dbReference>
<gene>
    <name evidence="2" type="ORF">LZ012_17070</name>
</gene>
<keyword evidence="3" id="KW-1185">Reference proteome</keyword>
<accession>A0ABS9K6D7</accession>
<dbReference type="Pfam" id="PF05406">
    <property type="entry name" value="WGR"/>
    <property type="match status" value="1"/>
</dbReference>
<evidence type="ECO:0000259" key="1">
    <source>
        <dbReference type="Pfam" id="PF05406"/>
    </source>
</evidence>
<comment type="caution">
    <text evidence="2">The sequence shown here is derived from an EMBL/GenBank/DDBJ whole genome shotgun (WGS) entry which is preliminary data.</text>
</comment>
<proteinExistence type="predicted"/>
<reference evidence="2" key="1">
    <citation type="submission" date="2022-01" db="EMBL/GenBank/DDBJ databases">
        <authorList>
            <person name="Jo J.-H."/>
            <person name="Im W.-T."/>
        </authorList>
    </citation>
    <scope>NUCLEOTIDE SEQUENCE</scope>
    <source>
        <strain evidence="2">XY25</strain>
    </source>
</reference>
<dbReference type="InterPro" id="IPR049809">
    <property type="entry name" value="YehF/YfeS-like_WGR"/>
</dbReference>
<dbReference type="Proteomes" id="UP001165384">
    <property type="component" value="Unassembled WGS sequence"/>
</dbReference>
<evidence type="ECO:0000313" key="2">
    <source>
        <dbReference type="EMBL" id="MCG2578711.1"/>
    </source>
</evidence>
<evidence type="ECO:0000313" key="3">
    <source>
        <dbReference type="Proteomes" id="UP001165384"/>
    </source>
</evidence>
<protein>
    <submittedName>
        <fullName evidence="2">WGR domain-containing protein</fullName>
    </submittedName>
</protein>
<dbReference type="EMBL" id="JAKLTN010000004">
    <property type="protein sequence ID" value="MCG2578711.1"/>
    <property type="molecule type" value="Genomic_DNA"/>
</dbReference>